<dbReference type="InterPro" id="IPR032782">
    <property type="entry name" value="KhpB_N"/>
</dbReference>
<dbReference type="Gene3D" id="3.30.30.80">
    <property type="entry name" value="probable RNA-binding protein from clostridium symbiosum atcc 14940"/>
    <property type="match status" value="1"/>
</dbReference>
<dbReference type="Pfam" id="PF03961">
    <property type="entry name" value="FapA"/>
    <property type="match status" value="1"/>
</dbReference>
<dbReference type="InterPro" id="IPR046865">
    <property type="entry name" value="FapA_b_solenoid"/>
</dbReference>
<dbReference type="InterPro" id="IPR005646">
    <property type="entry name" value="FapA"/>
</dbReference>
<evidence type="ECO:0000313" key="2">
    <source>
        <dbReference type="EMBL" id="MDQ0253061.1"/>
    </source>
</evidence>
<dbReference type="RefSeq" id="WP_307321183.1">
    <property type="nucleotide sequence ID" value="NZ_JAUSUG010000001.1"/>
</dbReference>
<dbReference type="InterPro" id="IPR046866">
    <property type="entry name" value="FapA_N"/>
</dbReference>
<evidence type="ECO:0000259" key="1">
    <source>
        <dbReference type="SMART" id="SM01245"/>
    </source>
</evidence>
<dbReference type="EMBL" id="JAUSUG010000001">
    <property type="protein sequence ID" value="MDQ0253061.1"/>
    <property type="molecule type" value="Genomic_DNA"/>
</dbReference>
<evidence type="ECO:0000313" key="3">
    <source>
        <dbReference type="Proteomes" id="UP001230005"/>
    </source>
</evidence>
<protein>
    <submittedName>
        <fullName evidence="2">Uncharacterized protein (DUF342 family)</fullName>
    </submittedName>
</protein>
<comment type="caution">
    <text evidence="2">The sequence shown here is derived from an EMBL/GenBank/DDBJ whole genome shotgun (WGS) entry which is preliminary data.</text>
</comment>
<keyword evidence="3" id="KW-1185">Reference proteome</keyword>
<dbReference type="Proteomes" id="UP001230005">
    <property type="component" value="Unassembled WGS sequence"/>
</dbReference>
<dbReference type="PANTHER" id="PTHR38032">
    <property type="entry name" value="POLYMERASE-RELATED"/>
    <property type="match status" value="1"/>
</dbReference>
<dbReference type="Pfam" id="PF14804">
    <property type="entry name" value="Jag_N"/>
    <property type="match status" value="1"/>
</dbReference>
<proteinExistence type="predicted"/>
<gene>
    <name evidence="2" type="ORF">J2S74_000433</name>
</gene>
<organism evidence="2 3">
    <name type="scientific">Evansella vedderi</name>
    <dbReference type="NCBI Taxonomy" id="38282"/>
    <lineage>
        <taxon>Bacteria</taxon>
        <taxon>Bacillati</taxon>
        <taxon>Bacillota</taxon>
        <taxon>Bacilli</taxon>
        <taxon>Bacillales</taxon>
        <taxon>Bacillaceae</taxon>
        <taxon>Evansella</taxon>
    </lineage>
</organism>
<dbReference type="SMART" id="SM01245">
    <property type="entry name" value="Jag_N"/>
    <property type="match status" value="1"/>
</dbReference>
<feature type="domain" description="RNA-binding protein KhpB N-terminal" evidence="1">
    <location>
        <begin position="5"/>
        <end position="56"/>
    </location>
</feature>
<dbReference type="InterPro" id="IPR038247">
    <property type="entry name" value="Jag_N_dom_sf"/>
</dbReference>
<dbReference type="Pfam" id="PF20250">
    <property type="entry name" value="FapA_N"/>
    <property type="match status" value="1"/>
</dbReference>
<accession>A0ABT9ZQQ5</accession>
<reference evidence="2 3" key="1">
    <citation type="submission" date="2023-07" db="EMBL/GenBank/DDBJ databases">
        <title>Genomic Encyclopedia of Type Strains, Phase IV (KMG-IV): sequencing the most valuable type-strain genomes for metagenomic binning, comparative biology and taxonomic classification.</title>
        <authorList>
            <person name="Goeker M."/>
        </authorList>
    </citation>
    <scope>NUCLEOTIDE SEQUENCE [LARGE SCALE GENOMIC DNA]</scope>
    <source>
        <strain evidence="2 3">DSM 9768</strain>
    </source>
</reference>
<name>A0ABT9ZQQ5_9BACI</name>
<dbReference type="PANTHER" id="PTHR38032:SF1">
    <property type="entry name" value="RNA-BINDING PROTEIN KHPB N-TERMINAL DOMAIN-CONTAINING PROTEIN"/>
    <property type="match status" value="1"/>
</dbReference>
<sequence>MQSVVSKGRNIEEAIAVGLKLLETTKSQVNIEIVQQETKSFWGLRSKEAIVKLTKLDSNDSFMKKENPTGYLDIAEQMIDGMAAQGEQKVAEEEILPVAEANLDGKAWVKDGILHFQTAPSKLPTVTISKGVKLYKNNLEVKGKSEVLTEADTFQLKEEFEERATDWKITFDQHRLKALLHVNPGNEIIRKVKDIQPDHHIKLTVEETKKIQTNLNYDAIIEKAVEMGIRHGFDHTQLIKAMNGTKPGTYEIAFGKEPTPGKNGWIELMVDIEEQEGPKENEDGSVDHREIKTIPTVEKGQVIAIIHPPVPGKAGYTVTNEPLPAKQTFPITVAAGKGIVLVEDRIVSMESGRPQVEKRGQLVRVSIMPKLTIRSDVDMASGNIHFMGDVEILGNVDDNMMVETDGNIVVHKTVNMSTLTASGAVISRGTVNGSVVSAGKNNMIIVELGQILGILHGQTEKVITVIRQLVQQLTAFKSNDFSQGGLKPLIGILLEKKFKEIPPLVKKYTELVKKEEKYLIDSSWKDVATSLMRYYVALSKDVLSVDGLIQLSEKLKELHELSTTPVEPESYITIPNTLNSQLYCSGNITVSGKSCINSKLHAGGKLTVGGILRGGHVYGNLGVEVKEVGAEIGTTTLIETSEGSSISIGKAIEGTVLKIGRTRYSFKETRNFVQAQLNEHGRIVIK</sequence>